<evidence type="ECO:0000313" key="4">
    <source>
        <dbReference type="EMBL" id="EEW92938.1"/>
    </source>
</evidence>
<evidence type="ECO:0000313" key="5">
    <source>
        <dbReference type="Proteomes" id="UP000002939"/>
    </source>
</evidence>
<reference evidence="4" key="2">
    <citation type="submission" date="2011-10" db="EMBL/GenBank/DDBJ databases">
        <title>The Genome Sequence of Granulicatella elegans ATCC 700633.</title>
        <authorList>
            <consortium name="The Broad Institute Genome Sequencing Platform"/>
            <consortium name="The Broad Institute Genome Sequencing Center for Infectious Disease"/>
            <person name="Earl A."/>
            <person name="Ward D."/>
            <person name="Feldgarden M."/>
            <person name="Gevers D."/>
            <person name="Sibley C.D."/>
            <person name="Field T.R."/>
            <person name="Grinwis M."/>
            <person name="Eshaghurshan C.S."/>
            <person name="Surette M.G."/>
            <person name="Young S.K."/>
            <person name="Zeng Q."/>
            <person name="Gargeya S."/>
            <person name="Fitzgerald M."/>
            <person name="Haas B."/>
            <person name="Abouelleil A."/>
            <person name="Alvarado L."/>
            <person name="Arachchi H.M."/>
            <person name="Berlin A."/>
            <person name="Brown A."/>
            <person name="Chapman S.B."/>
            <person name="Chen Z."/>
            <person name="Dunbar C."/>
            <person name="Freedman E."/>
            <person name="Gearin G."/>
            <person name="Goldberg J."/>
            <person name="Griggs A."/>
            <person name="Gujja S."/>
            <person name="Heiman D."/>
            <person name="Howarth C."/>
            <person name="Larson L."/>
            <person name="Lui A."/>
            <person name="MacDonald P.J.P."/>
            <person name="Montmayeur A."/>
            <person name="Murphy C."/>
            <person name="Neiman D."/>
            <person name="Pearson M."/>
            <person name="Priest M."/>
            <person name="Roberts A."/>
            <person name="Saif S."/>
            <person name="Shea T."/>
            <person name="Shenoy N."/>
            <person name="Sisk P."/>
            <person name="Stolte C."/>
            <person name="Sykes S."/>
            <person name="Wortman J."/>
            <person name="Nusbaum C."/>
            <person name="Birren B."/>
        </authorList>
    </citation>
    <scope>NUCLEOTIDE SEQUENCE [LARGE SCALE GENOMIC DNA]</scope>
    <source>
        <strain evidence="4">ATCC 700633</strain>
    </source>
</reference>
<dbReference type="PROSITE" id="PS51186">
    <property type="entry name" value="GNAT"/>
    <property type="match status" value="1"/>
</dbReference>
<accession>D0BLS3</accession>
<dbReference type="InterPro" id="IPR050680">
    <property type="entry name" value="YpeA/RimI_acetyltransf"/>
</dbReference>
<evidence type="ECO:0000256" key="1">
    <source>
        <dbReference type="ARBA" id="ARBA00022679"/>
    </source>
</evidence>
<feature type="domain" description="N-acetyltransferase" evidence="3">
    <location>
        <begin position="1"/>
        <end position="145"/>
    </location>
</feature>
<evidence type="ECO:0000259" key="3">
    <source>
        <dbReference type="PROSITE" id="PS51186"/>
    </source>
</evidence>
<sequence>MIRNIKIEDAEAIQRICHISLGYSVSIETVMRQIQKLSEDVNHHYIYVYEDEKLQKVVGFVHAEVYESLYSYAGLNILGLAVLPEFQGKGIGKELMNHLEFKAKNDSVSFVRLNSADYRVEAHKFYESIGYVCDKTQKRFIKRLD</sequence>
<dbReference type="OrthoDB" id="9797826at2"/>
<dbReference type="Gene3D" id="3.40.630.30">
    <property type="match status" value="1"/>
</dbReference>
<keyword evidence="5" id="KW-1185">Reference proteome</keyword>
<keyword evidence="2" id="KW-0012">Acyltransferase</keyword>
<dbReference type="EMBL" id="ACRF02000016">
    <property type="protein sequence ID" value="EEW92938.1"/>
    <property type="molecule type" value="Genomic_DNA"/>
</dbReference>
<dbReference type="GO" id="GO:0016747">
    <property type="term" value="F:acyltransferase activity, transferring groups other than amino-acyl groups"/>
    <property type="evidence" value="ECO:0007669"/>
    <property type="project" value="InterPro"/>
</dbReference>
<dbReference type="eggNOG" id="COG0456">
    <property type="taxonomic scope" value="Bacteria"/>
</dbReference>
<dbReference type="PANTHER" id="PTHR43420">
    <property type="entry name" value="ACETYLTRANSFERASE"/>
    <property type="match status" value="1"/>
</dbReference>
<dbReference type="InterPro" id="IPR016181">
    <property type="entry name" value="Acyl_CoA_acyltransferase"/>
</dbReference>
<dbReference type="InterPro" id="IPR000182">
    <property type="entry name" value="GNAT_dom"/>
</dbReference>
<comment type="caution">
    <text evidence="4">The sequence shown here is derived from an EMBL/GenBank/DDBJ whole genome shotgun (WGS) entry which is preliminary data.</text>
</comment>
<gene>
    <name evidence="4" type="ORF">HMPREF0446_00926</name>
</gene>
<dbReference type="CDD" id="cd04301">
    <property type="entry name" value="NAT_SF"/>
    <property type="match status" value="1"/>
</dbReference>
<protein>
    <recommendedName>
        <fullName evidence="3">N-acetyltransferase domain-containing protein</fullName>
    </recommendedName>
</protein>
<organism evidence="4 5">
    <name type="scientific">Granulicatella elegans ATCC 700633</name>
    <dbReference type="NCBI Taxonomy" id="626369"/>
    <lineage>
        <taxon>Bacteria</taxon>
        <taxon>Bacillati</taxon>
        <taxon>Bacillota</taxon>
        <taxon>Bacilli</taxon>
        <taxon>Lactobacillales</taxon>
        <taxon>Carnobacteriaceae</taxon>
        <taxon>Granulicatella</taxon>
    </lineage>
</organism>
<keyword evidence="1" id="KW-0808">Transferase</keyword>
<dbReference type="AlphaFoldDB" id="D0BLS3"/>
<dbReference type="Proteomes" id="UP000002939">
    <property type="component" value="Unassembled WGS sequence"/>
</dbReference>
<dbReference type="Pfam" id="PF13508">
    <property type="entry name" value="Acetyltransf_7"/>
    <property type="match status" value="1"/>
</dbReference>
<dbReference type="HOGENOM" id="CLU_013985_34_4_9"/>
<evidence type="ECO:0000256" key="2">
    <source>
        <dbReference type="ARBA" id="ARBA00023315"/>
    </source>
</evidence>
<dbReference type="SUPFAM" id="SSF55729">
    <property type="entry name" value="Acyl-CoA N-acyltransferases (Nat)"/>
    <property type="match status" value="1"/>
</dbReference>
<dbReference type="PANTHER" id="PTHR43420:SF52">
    <property type="entry name" value="N-ACETYLTRANSFERASE YODP"/>
    <property type="match status" value="1"/>
</dbReference>
<dbReference type="RefSeq" id="WP_006703203.1">
    <property type="nucleotide sequence ID" value="NZ_KI391971.1"/>
</dbReference>
<name>D0BLS3_9LACT</name>
<reference evidence="4" key="1">
    <citation type="submission" date="2009-09" db="EMBL/GenBank/DDBJ databases">
        <authorList>
            <consortium name="The Broad Institute Genome Sequencing Platform"/>
            <person name="Ward D."/>
            <person name="Feldgarden M."/>
            <person name="Earl A."/>
            <person name="Young S.K."/>
            <person name="Zeng Q."/>
            <person name="Koehrsen M."/>
            <person name="Alvarado L."/>
            <person name="Berlin A."/>
            <person name="Bochicchio J."/>
            <person name="Borenstein D."/>
            <person name="Chapman S.B."/>
            <person name="Chen Z."/>
            <person name="Engels R."/>
            <person name="Freedman E."/>
            <person name="Gellesch M."/>
            <person name="Goldberg J."/>
            <person name="Griggs A."/>
            <person name="Gujja S."/>
            <person name="Heilman E."/>
            <person name="Heiman D."/>
            <person name="Hepburn T."/>
            <person name="Howarth C."/>
            <person name="Jen D."/>
            <person name="Larson L."/>
            <person name="Lewis B."/>
            <person name="Mehta T."/>
            <person name="Park D."/>
            <person name="Pearson M."/>
            <person name="Roberts A."/>
            <person name="Saif S."/>
            <person name="Shea T."/>
            <person name="Shenoy N."/>
            <person name="Sisk P."/>
            <person name="Stolte C."/>
            <person name="Sykes S."/>
            <person name="Thomson T."/>
            <person name="Walk T."/>
            <person name="White J."/>
            <person name="Yandava C."/>
            <person name="Sibley C.D."/>
            <person name="Field T.R."/>
            <person name="Grinwis M."/>
            <person name="Eshaghurshan C.S."/>
            <person name="Surette M.G."/>
            <person name="Haas B."/>
            <person name="Nusbaum C."/>
            <person name="Birren B."/>
        </authorList>
    </citation>
    <scope>NUCLEOTIDE SEQUENCE [LARGE SCALE GENOMIC DNA]</scope>
    <source>
        <strain evidence="4">ATCC 700633</strain>
    </source>
</reference>
<proteinExistence type="predicted"/>
<dbReference type="STRING" id="626369.HMPREF0446_00926"/>